<dbReference type="PROSITE" id="PS00636">
    <property type="entry name" value="DNAJ_1"/>
    <property type="match status" value="1"/>
</dbReference>
<gene>
    <name evidence="5" type="ORF">HO133_006454</name>
</gene>
<dbReference type="Pfam" id="PF00226">
    <property type="entry name" value="DnaJ"/>
    <property type="match status" value="1"/>
</dbReference>
<feature type="modified residue" description="N6-carboxylysine" evidence="2">
    <location>
        <position position="661"/>
    </location>
</feature>
<dbReference type="InterPro" id="IPR011778">
    <property type="entry name" value="Hydantoinase/dihydroPyrase"/>
</dbReference>
<comment type="caution">
    <text evidence="5">The sequence shown here is derived from an EMBL/GenBank/DDBJ whole genome shotgun (WGS) entry which is preliminary data.</text>
</comment>
<name>A0A8H6C6U6_9LECA</name>
<dbReference type="SUPFAM" id="SSF51338">
    <property type="entry name" value="Composite domain of metallo-dependent hydrolases"/>
    <property type="match status" value="2"/>
</dbReference>
<feature type="compositionally biased region" description="Basic and acidic residues" evidence="3">
    <location>
        <begin position="222"/>
        <end position="254"/>
    </location>
</feature>
<dbReference type="CDD" id="cd01314">
    <property type="entry name" value="D-HYD"/>
    <property type="match status" value="1"/>
</dbReference>
<dbReference type="SUPFAM" id="SSF46565">
    <property type="entry name" value="Chaperone J-domain"/>
    <property type="match status" value="1"/>
</dbReference>
<dbReference type="PROSITE" id="PS50076">
    <property type="entry name" value="DNAJ_2"/>
    <property type="match status" value="1"/>
</dbReference>
<dbReference type="Gene3D" id="1.10.287.110">
    <property type="entry name" value="DnaJ domain"/>
    <property type="match status" value="1"/>
</dbReference>
<feature type="compositionally biased region" description="Basic and acidic residues" evidence="3">
    <location>
        <begin position="347"/>
        <end position="357"/>
    </location>
</feature>
<reference evidence="5 6" key="1">
    <citation type="journal article" date="2020" name="Genomics">
        <title>Complete, high-quality genomes from long-read metagenomic sequencing of two wolf lichen thalli reveals enigmatic genome architecture.</title>
        <authorList>
            <person name="McKenzie S.K."/>
            <person name="Walston R.F."/>
            <person name="Allen J.L."/>
        </authorList>
    </citation>
    <scope>NUCLEOTIDE SEQUENCE [LARGE SCALE GENOMIC DNA]</scope>
    <source>
        <strain evidence="5">WasteWater1</strain>
    </source>
</reference>
<sequence length="998" mass="112899">MASSLCQTHYEILGITHQAQLKEVRDAYRKLALKCHPDKDPRNPRAVAAFQKLGAAYETLSDENRRAKYDGTLSSSQKARQPPQPAKWPSQRSSDPDAPTRAWQEDMRKRTWDWSRRAQERADQARREDDEYWSGPTYAHGATDRSGWGKQWDREQKDRYDLFEHQQRQRAARKEARKEAERTKRDLSTPPPRDREKAERERREDGGIWGKPTSPQQPDPDWPDKVEKEFQERLEKEKKERADRKKAEREQSEKKWPAELVLLLSNIISIGAEIDKTQVKVDESLRATKDEREDEDYEQIFHLPIKRKSLERRLNECLDEYKRVVKLLRARGREQEATEADVKLREARKEVARGDRASRKRSSQGEQAESTTETKTKRKAKKDQMKPSVNNEGSLPNQNLGAPHPSECGSKRSNAGQPFLKTMPPLYDGQSDEDTTRQQQPSREDVTNPRVSYDGSDPDRGFTEATPEPSIAGDDDDDSDEDYDPPFCNDFHDSHMKVHRDLTMEPYDLLVINGLVVTASDIGHYDIAIKDEKIALLAPKGSLAEIAAKRVIDAEGGYVMPGGVDAHVHLDEPPLFGKGKTADDYETGTRSAICGGTTTVVTFAPQSKSDPSLLSVLQQTHVKANKNCYTDYSFHLLISNPTPDVLSEFSALREQGISSLKIYMTYEALQLRDNQILDVLLEARRNGITTLIHAENGDILSWMTEQLESRGLYAPKYHATSRPQIVETEATNRAIALSSIIDTPILIVHVSSPSAAKHIRHAQTKGLPIYAETCPQYLFLTHSDLDKPGFEGAKCVCSPPPREGSEDHEAIWRGLSNGTFTILSSDHCPFDYDDREAGKKSVLIEGYPEGRFRYIPNGCPGVETRLSLVLGEGEERLGLSKFVEVTSTNAAKLYGLYPKKGTLLPGLSDADLCIWYPEGTLEPFRVSNGQLHHHVDYTPYEGREVGNWPRWTILRGKVMWARDEGGIVGEKGFGEFIRRGASVMAKRGEKGDWEVERL</sequence>
<dbReference type="CDD" id="cd06257">
    <property type="entry name" value="DnaJ"/>
    <property type="match status" value="1"/>
</dbReference>
<evidence type="ECO:0000256" key="2">
    <source>
        <dbReference type="PIRSR" id="PIRSR611778-50"/>
    </source>
</evidence>
<dbReference type="PANTHER" id="PTHR11647">
    <property type="entry name" value="HYDRANTOINASE/DIHYDROPYRIMIDINASE FAMILY MEMBER"/>
    <property type="match status" value="1"/>
</dbReference>
<dbReference type="RefSeq" id="XP_037147477.1">
    <property type="nucleotide sequence ID" value="XM_037297352.1"/>
</dbReference>
<feature type="region of interest" description="Disordered" evidence="3">
    <location>
        <begin position="64"/>
        <end position="254"/>
    </location>
</feature>
<dbReference type="Proteomes" id="UP000593566">
    <property type="component" value="Unassembled WGS sequence"/>
</dbReference>
<dbReference type="InterPro" id="IPR036869">
    <property type="entry name" value="J_dom_sf"/>
</dbReference>
<evidence type="ECO:0000256" key="3">
    <source>
        <dbReference type="SAM" id="MobiDB-lite"/>
    </source>
</evidence>
<dbReference type="GO" id="GO:0005737">
    <property type="term" value="C:cytoplasm"/>
    <property type="evidence" value="ECO:0007669"/>
    <property type="project" value="InterPro"/>
</dbReference>
<feature type="compositionally biased region" description="Polar residues" evidence="3">
    <location>
        <begin position="387"/>
        <end position="400"/>
    </location>
</feature>
<feature type="compositionally biased region" description="Acidic residues" evidence="3">
    <location>
        <begin position="473"/>
        <end position="484"/>
    </location>
</feature>
<accession>A0A8H6C6U6</accession>
<dbReference type="InterPro" id="IPR011059">
    <property type="entry name" value="Metal-dep_hydrolase_composite"/>
</dbReference>
<dbReference type="FunFam" id="3.20.20.140:FF:000174">
    <property type="entry name" value="Dihydropyrimidinase-related protein 2"/>
    <property type="match status" value="1"/>
</dbReference>
<evidence type="ECO:0000313" key="5">
    <source>
        <dbReference type="EMBL" id="KAF6218042.1"/>
    </source>
</evidence>
<evidence type="ECO:0000259" key="4">
    <source>
        <dbReference type="PROSITE" id="PS50076"/>
    </source>
</evidence>
<feature type="compositionally biased region" description="Basic and acidic residues" evidence="3">
    <location>
        <begin position="151"/>
        <end position="206"/>
    </location>
</feature>
<dbReference type="NCBIfam" id="TIGR02033">
    <property type="entry name" value="D-hydantoinase"/>
    <property type="match status" value="1"/>
</dbReference>
<dbReference type="EMBL" id="JACCJB010000024">
    <property type="protein sequence ID" value="KAF6218042.1"/>
    <property type="molecule type" value="Genomic_DNA"/>
</dbReference>
<dbReference type="InterPro" id="IPR006680">
    <property type="entry name" value="Amidohydro-rel"/>
</dbReference>
<protein>
    <recommendedName>
        <fullName evidence="4">J domain-containing protein</fullName>
    </recommendedName>
</protein>
<feature type="region of interest" description="Disordered" evidence="3">
    <location>
        <begin position="347"/>
        <end position="485"/>
    </location>
</feature>
<dbReference type="PANTHER" id="PTHR11647:SF96">
    <property type="entry name" value="AMIDOHYDROLASE-RELATED DOMAIN-CONTAINING PROTEIN"/>
    <property type="match status" value="1"/>
</dbReference>
<dbReference type="Gene3D" id="3.20.20.140">
    <property type="entry name" value="Metal-dependent hydrolases"/>
    <property type="match status" value="1"/>
</dbReference>
<dbReference type="SMART" id="SM00271">
    <property type="entry name" value="DnaJ"/>
    <property type="match status" value="1"/>
</dbReference>
<dbReference type="Gene3D" id="2.30.40.10">
    <property type="entry name" value="Urease, subunit C, domain 1"/>
    <property type="match status" value="1"/>
</dbReference>
<dbReference type="InterPro" id="IPR001623">
    <property type="entry name" value="DnaJ_domain"/>
</dbReference>
<comment type="PTM">
    <text evidence="2">Carbamylation allows a single lysine to coordinate two divalent metal cations.</text>
</comment>
<dbReference type="SUPFAM" id="SSF51556">
    <property type="entry name" value="Metallo-dependent hydrolases"/>
    <property type="match status" value="1"/>
</dbReference>
<organism evidence="5 6">
    <name type="scientific">Letharia lupina</name>
    <dbReference type="NCBI Taxonomy" id="560253"/>
    <lineage>
        <taxon>Eukaryota</taxon>
        <taxon>Fungi</taxon>
        <taxon>Dikarya</taxon>
        <taxon>Ascomycota</taxon>
        <taxon>Pezizomycotina</taxon>
        <taxon>Lecanoromycetes</taxon>
        <taxon>OSLEUM clade</taxon>
        <taxon>Lecanoromycetidae</taxon>
        <taxon>Lecanorales</taxon>
        <taxon>Lecanorineae</taxon>
        <taxon>Parmeliaceae</taxon>
        <taxon>Letharia</taxon>
    </lineage>
</organism>
<dbReference type="GO" id="GO:0016810">
    <property type="term" value="F:hydrolase activity, acting on carbon-nitrogen (but not peptide) bonds"/>
    <property type="evidence" value="ECO:0007669"/>
    <property type="project" value="InterPro"/>
</dbReference>
<dbReference type="GeneID" id="59334855"/>
<dbReference type="PRINTS" id="PR00625">
    <property type="entry name" value="JDOMAIN"/>
</dbReference>
<feature type="compositionally biased region" description="Basic and acidic residues" evidence="3">
    <location>
        <begin position="103"/>
        <end position="129"/>
    </location>
</feature>
<proteinExistence type="inferred from homology"/>
<keyword evidence="6" id="KW-1185">Reference proteome</keyword>
<dbReference type="InterPro" id="IPR018253">
    <property type="entry name" value="DnaJ_domain_CS"/>
</dbReference>
<evidence type="ECO:0000256" key="1">
    <source>
        <dbReference type="ARBA" id="ARBA00008829"/>
    </source>
</evidence>
<dbReference type="AlphaFoldDB" id="A0A8H6C6U6"/>
<dbReference type="InterPro" id="IPR050378">
    <property type="entry name" value="Metallo-dep_Hydrolases_sf"/>
</dbReference>
<dbReference type="Pfam" id="PF01979">
    <property type="entry name" value="Amidohydro_1"/>
    <property type="match status" value="1"/>
</dbReference>
<evidence type="ECO:0000313" key="6">
    <source>
        <dbReference type="Proteomes" id="UP000593566"/>
    </source>
</evidence>
<feature type="domain" description="J" evidence="4">
    <location>
        <begin position="8"/>
        <end position="73"/>
    </location>
</feature>
<comment type="similarity">
    <text evidence="1">Belongs to the metallo-dependent hydrolases superfamily. Hydantoinase/dihydropyrimidinase family.</text>
</comment>
<dbReference type="InterPro" id="IPR032466">
    <property type="entry name" value="Metal_Hydrolase"/>
</dbReference>